<dbReference type="Gene3D" id="3.40.50.720">
    <property type="entry name" value="NAD(P)-binding Rossmann-like Domain"/>
    <property type="match status" value="1"/>
</dbReference>
<dbReference type="Pfam" id="PF01370">
    <property type="entry name" value="Epimerase"/>
    <property type="match status" value="1"/>
</dbReference>
<evidence type="ECO:0000313" key="2">
    <source>
        <dbReference type="EMBL" id="GHF59101.1"/>
    </source>
</evidence>
<sequence>MGMNILILGGTQFVGRHIVEAFLAAGHTVSILTRGRSKDDLPDRVERLRGDRAEADGLDALRGRAWDACVDVSGYVPRAVRASAELLRDHVGRYVFISTASVYAHPERHPVREDDPLLPPAAEDVTQVTGETYGPLKVTCEQIVEATYGERATILRPQIVAGPHDHTARYPYWVDRAARGGAVLAPGDGSDHVQVIDARDLARFTVRVVENGIGGVFNLAGPRLSWAAFMDVLGVSRPVWITSADLKAHELGFAELPLYIPEHDAQGGLMDISNDRAVAAGLTLTDPAVTARDTRAWSQDAALSSALSPEREAEVLAAVQG</sequence>
<keyword evidence="3" id="KW-1185">Reference proteome</keyword>
<reference evidence="3" key="1">
    <citation type="journal article" date="2019" name="Int. J. Syst. Evol. Microbiol.">
        <title>The Global Catalogue of Microorganisms (GCM) 10K type strain sequencing project: providing services to taxonomists for standard genome sequencing and annotation.</title>
        <authorList>
            <consortium name="The Broad Institute Genomics Platform"/>
            <consortium name="The Broad Institute Genome Sequencing Center for Infectious Disease"/>
            <person name="Wu L."/>
            <person name="Ma J."/>
        </authorList>
    </citation>
    <scope>NUCLEOTIDE SEQUENCE [LARGE SCALE GENOMIC DNA]</scope>
    <source>
        <strain evidence="3">CGMCC 1.18437</strain>
    </source>
</reference>
<gene>
    <name evidence="2" type="ORF">GCM10017781_39130</name>
</gene>
<comment type="caution">
    <text evidence="2">The sequence shown here is derived from an EMBL/GenBank/DDBJ whole genome shotgun (WGS) entry which is preliminary data.</text>
</comment>
<dbReference type="InterPro" id="IPR036291">
    <property type="entry name" value="NAD(P)-bd_dom_sf"/>
</dbReference>
<dbReference type="Proteomes" id="UP000619376">
    <property type="component" value="Unassembled WGS sequence"/>
</dbReference>
<dbReference type="SUPFAM" id="SSF51735">
    <property type="entry name" value="NAD(P)-binding Rossmann-fold domains"/>
    <property type="match status" value="1"/>
</dbReference>
<name>A0ABQ3JV67_9DEIO</name>
<feature type="domain" description="NAD-dependent epimerase/dehydratase" evidence="1">
    <location>
        <begin position="5"/>
        <end position="220"/>
    </location>
</feature>
<evidence type="ECO:0000259" key="1">
    <source>
        <dbReference type="Pfam" id="PF01370"/>
    </source>
</evidence>
<dbReference type="PANTHER" id="PTHR48079">
    <property type="entry name" value="PROTEIN YEEZ"/>
    <property type="match status" value="1"/>
</dbReference>
<organism evidence="2 3">
    <name type="scientific">Deinococcus metalli</name>
    <dbReference type="NCBI Taxonomy" id="1141878"/>
    <lineage>
        <taxon>Bacteria</taxon>
        <taxon>Thermotogati</taxon>
        <taxon>Deinococcota</taxon>
        <taxon>Deinococci</taxon>
        <taxon>Deinococcales</taxon>
        <taxon>Deinococcaceae</taxon>
        <taxon>Deinococcus</taxon>
    </lineage>
</organism>
<dbReference type="PANTHER" id="PTHR48079:SF6">
    <property type="entry name" value="NAD(P)-BINDING DOMAIN-CONTAINING PROTEIN-RELATED"/>
    <property type="match status" value="1"/>
</dbReference>
<accession>A0ABQ3JV67</accession>
<protein>
    <recommendedName>
        <fullName evidence="1">NAD-dependent epimerase/dehydratase domain-containing protein</fullName>
    </recommendedName>
</protein>
<proteinExistence type="predicted"/>
<dbReference type="InterPro" id="IPR051783">
    <property type="entry name" value="NAD(P)-dependent_oxidoreduct"/>
</dbReference>
<dbReference type="EMBL" id="BNAJ01000013">
    <property type="protein sequence ID" value="GHF59101.1"/>
    <property type="molecule type" value="Genomic_DNA"/>
</dbReference>
<dbReference type="InterPro" id="IPR001509">
    <property type="entry name" value="Epimerase_deHydtase"/>
</dbReference>
<evidence type="ECO:0000313" key="3">
    <source>
        <dbReference type="Proteomes" id="UP000619376"/>
    </source>
</evidence>